<evidence type="ECO:0000313" key="5">
    <source>
        <dbReference type="EMBL" id="MET4756708.1"/>
    </source>
</evidence>
<dbReference type="InterPro" id="IPR036873">
    <property type="entry name" value="Rhodanese-like_dom_sf"/>
</dbReference>
<feature type="domain" description="Rhodanese" evidence="4">
    <location>
        <begin position="203"/>
        <end position="315"/>
    </location>
</feature>
<feature type="signal peptide" evidence="3">
    <location>
        <begin position="1"/>
        <end position="23"/>
    </location>
</feature>
<dbReference type="SMART" id="SM00450">
    <property type="entry name" value="RHOD"/>
    <property type="match status" value="2"/>
</dbReference>
<dbReference type="PROSITE" id="PS50206">
    <property type="entry name" value="RHODANESE_3"/>
    <property type="match status" value="2"/>
</dbReference>
<keyword evidence="3" id="KW-0732">Signal</keyword>
<dbReference type="RefSeq" id="WP_354011025.1">
    <property type="nucleotide sequence ID" value="NZ_JBEWTA010000001.1"/>
</dbReference>
<dbReference type="GO" id="GO:0004792">
    <property type="term" value="F:thiosulfate-cyanide sulfurtransferase activity"/>
    <property type="evidence" value="ECO:0007669"/>
    <property type="project" value="UniProtKB-EC"/>
</dbReference>
<dbReference type="InterPro" id="IPR001763">
    <property type="entry name" value="Rhodanese-like_dom"/>
</dbReference>
<dbReference type="SUPFAM" id="SSF52821">
    <property type="entry name" value="Rhodanese/Cell cycle control phosphatase"/>
    <property type="match status" value="2"/>
</dbReference>
<gene>
    <name evidence="5" type="ORF">V5J35_001900</name>
</gene>
<reference evidence="5 6" key="1">
    <citation type="submission" date="2024-06" db="EMBL/GenBank/DDBJ databases">
        <title>Genomic Encyclopedia of Type Strains, Phase V (KMG-V): Genome sequencing to study the core and pangenomes of soil and plant-associated prokaryotes.</title>
        <authorList>
            <person name="Whitman W."/>
        </authorList>
    </citation>
    <scope>NUCLEOTIDE SEQUENCE [LARGE SCALE GENOMIC DNA]</scope>
    <source>
        <strain evidence="5 6">NE40</strain>
    </source>
</reference>
<keyword evidence="6" id="KW-1185">Reference proteome</keyword>
<accession>A0ABV2SG13</accession>
<dbReference type="Gene3D" id="3.40.250.10">
    <property type="entry name" value="Rhodanese-like domain"/>
    <property type="match status" value="2"/>
</dbReference>
<proteinExistence type="predicted"/>
<evidence type="ECO:0000256" key="1">
    <source>
        <dbReference type="ARBA" id="ARBA00022737"/>
    </source>
</evidence>
<evidence type="ECO:0000256" key="3">
    <source>
        <dbReference type="SAM" id="SignalP"/>
    </source>
</evidence>
<dbReference type="PANTHER" id="PTHR43855">
    <property type="entry name" value="THIOSULFATE SULFURTRANSFERASE"/>
    <property type="match status" value="1"/>
</dbReference>
<dbReference type="PANTHER" id="PTHR43855:SF1">
    <property type="entry name" value="THIOSULFATE SULFURTRANSFERASE"/>
    <property type="match status" value="1"/>
</dbReference>
<sequence>MKKKTLAAAVLAGAAVVAMPVYRAMFGVEAVNVDATEQAMKIAEYANTDAFITPEALQQLMESDENVVVIGSLNPVRGNRPIQGSFTVWRSDYSASGDAYPYGGMRPGQDEMEQLLGSFGATPESTIVVYAADDHHDAARLYWQVKMLGHNDVRYLDGGLNAWSGAGLPTGSANPTVEATDYTAPDYSEAELATFEMVMNATSDSDWVIIDTRGLGEHDGSQTLSGAFGPGAIPASQFLEWTAALNEDTTLKSAEELKAIYGDLIEGKKVISYCQSGVRSAHTTMVLKEVLGAEEVFNYDGSWIEWSHAYYEAEKEGAAVINAGS</sequence>
<evidence type="ECO:0000259" key="4">
    <source>
        <dbReference type="PROSITE" id="PS50206"/>
    </source>
</evidence>
<dbReference type="CDD" id="cd01449">
    <property type="entry name" value="TST_Repeat_2"/>
    <property type="match status" value="1"/>
</dbReference>
<keyword evidence="2 5" id="KW-0808">Transferase</keyword>
<dbReference type="InterPro" id="IPR051126">
    <property type="entry name" value="Thiosulfate_sulfurtransferase"/>
</dbReference>
<dbReference type="EMBL" id="JBEWTB010000002">
    <property type="protein sequence ID" value="MET4756708.1"/>
    <property type="molecule type" value="Genomic_DNA"/>
</dbReference>
<dbReference type="Proteomes" id="UP001549366">
    <property type="component" value="Unassembled WGS sequence"/>
</dbReference>
<keyword evidence="1" id="KW-0677">Repeat</keyword>
<name>A0ABV2SG13_9GAMM</name>
<dbReference type="PROSITE" id="PS00683">
    <property type="entry name" value="RHODANESE_2"/>
    <property type="match status" value="1"/>
</dbReference>
<dbReference type="Pfam" id="PF00581">
    <property type="entry name" value="Rhodanese"/>
    <property type="match status" value="2"/>
</dbReference>
<dbReference type="CDD" id="cd01448">
    <property type="entry name" value="TST_Repeat_1"/>
    <property type="match status" value="1"/>
</dbReference>
<dbReference type="GO" id="GO:0016784">
    <property type="term" value="F:3-mercaptopyruvate sulfurtransferase activity"/>
    <property type="evidence" value="ECO:0007669"/>
    <property type="project" value="UniProtKB-EC"/>
</dbReference>
<feature type="domain" description="Rhodanese" evidence="4">
    <location>
        <begin position="107"/>
        <end position="172"/>
    </location>
</feature>
<feature type="chain" id="PRO_5046632490" description="Sulfurtransferase" evidence="3">
    <location>
        <begin position="24"/>
        <end position="325"/>
    </location>
</feature>
<evidence type="ECO:0000256" key="2">
    <source>
        <dbReference type="RuleBase" id="RU000507"/>
    </source>
</evidence>
<dbReference type="InterPro" id="IPR001307">
    <property type="entry name" value="Thiosulphate_STrfase_CS"/>
</dbReference>
<organism evidence="5 6">
    <name type="scientific">Endozoicomonas lisbonensis</name>
    <dbReference type="NCBI Taxonomy" id="3120522"/>
    <lineage>
        <taxon>Bacteria</taxon>
        <taxon>Pseudomonadati</taxon>
        <taxon>Pseudomonadota</taxon>
        <taxon>Gammaproteobacteria</taxon>
        <taxon>Oceanospirillales</taxon>
        <taxon>Endozoicomonadaceae</taxon>
        <taxon>Endozoicomonas</taxon>
    </lineage>
</organism>
<comment type="caution">
    <text evidence="5">The sequence shown here is derived from an EMBL/GenBank/DDBJ whole genome shotgun (WGS) entry which is preliminary data.</text>
</comment>
<evidence type="ECO:0000313" key="6">
    <source>
        <dbReference type="Proteomes" id="UP001549366"/>
    </source>
</evidence>
<protein>
    <recommendedName>
        <fullName evidence="2">Sulfurtransferase</fullName>
    </recommendedName>
</protein>